<gene>
    <name evidence="3" type="ORF">ACFQZV_06230</name>
</gene>
<dbReference type="GO" id="GO:0004386">
    <property type="term" value="F:helicase activity"/>
    <property type="evidence" value="ECO:0007669"/>
    <property type="project" value="UniProtKB-KW"/>
</dbReference>
<dbReference type="Proteomes" id="UP001597042">
    <property type="component" value="Unassembled WGS sequence"/>
</dbReference>
<accession>A0ABW2ZQP5</accession>
<dbReference type="Pfam" id="PF13625">
    <property type="entry name" value="Helicase_C_3"/>
    <property type="match status" value="1"/>
</dbReference>
<reference evidence="4" key="1">
    <citation type="journal article" date="2019" name="Int. J. Syst. Evol. Microbiol.">
        <title>The Global Catalogue of Microorganisms (GCM) 10K type strain sequencing project: providing services to taxonomists for standard genome sequencing and annotation.</title>
        <authorList>
            <consortium name="The Broad Institute Genomics Platform"/>
            <consortium name="The Broad Institute Genome Sequencing Center for Infectious Disease"/>
            <person name="Wu L."/>
            <person name="Ma J."/>
        </authorList>
    </citation>
    <scope>NUCLEOTIDE SEQUENCE [LARGE SCALE GENOMIC DNA]</scope>
    <source>
        <strain evidence="4">CCUG 50754</strain>
    </source>
</reference>
<dbReference type="EMBL" id="JBHTIM010000001">
    <property type="protein sequence ID" value="MFD0780895.1"/>
    <property type="molecule type" value="Genomic_DNA"/>
</dbReference>
<keyword evidence="3" id="KW-0378">Hydrolase</keyword>
<sequence>MTSDERALATWLSERDDIALATVFATRGVNPAAGWGDFFDAAAALLDPAAVDRTLIGLPRGALAALARADRTGLDPALALADDERIYDAVTDRLALLRDRHPDAFIDVIAVADPPVGGEAAAAERAFSAAGALADILLSTLHASLSRTGAGPVSASDRKRLIDGGAIDTAEELEELVTAAEAAGLIEGVGREWIVTDAGERWLEASTADRWAVIVHGLIDALPAGIRRGHGILPLSQWADARPLDPAWPGRADLLTRIAVRWGLAADDGSEPEWGASLRAGEALDTTTFAAQLPAEIDRVYLQADLTAIAPGPLAPALDVRLRRIARRESRAQASTYRFTAESLAAGMTEGETAEGISEFLTGLSLTGIPQPLAYLLESTASRHGLVRVRVDAVTGRTHVESTDAALLDALAVDQALRPLGLVPTESGLVSRVARDAVYWALADARYPVTALDTAGSPEPVHRRTPPPVTRESGDAPARYADLIAALRVSHDDDDDAAWLGRELDQAVRARATVIVDVRLPDGSQRSFTLEATGLGGGRMRGLDRGADIERTLPISSIVSVRPA</sequence>
<feature type="domain" description="Helicase XPB/Ssl2 N-terminal" evidence="2">
    <location>
        <begin position="301"/>
        <end position="422"/>
    </location>
</feature>
<keyword evidence="3" id="KW-0547">Nucleotide-binding</keyword>
<evidence type="ECO:0000313" key="4">
    <source>
        <dbReference type="Proteomes" id="UP001597042"/>
    </source>
</evidence>
<keyword evidence="4" id="KW-1185">Reference proteome</keyword>
<organism evidence="3 4">
    <name type="scientific">Microbacterium koreense</name>
    <dbReference type="NCBI Taxonomy" id="323761"/>
    <lineage>
        <taxon>Bacteria</taxon>
        <taxon>Bacillati</taxon>
        <taxon>Actinomycetota</taxon>
        <taxon>Actinomycetes</taxon>
        <taxon>Micrococcales</taxon>
        <taxon>Microbacteriaceae</taxon>
        <taxon>Microbacterium</taxon>
    </lineage>
</organism>
<feature type="region of interest" description="Disordered" evidence="1">
    <location>
        <begin position="454"/>
        <end position="475"/>
    </location>
</feature>
<keyword evidence="3" id="KW-0067">ATP-binding</keyword>
<protein>
    <submittedName>
        <fullName evidence="3">Helicase-associated domain-containing protein</fullName>
    </submittedName>
</protein>
<evidence type="ECO:0000259" key="2">
    <source>
        <dbReference type="Pfam" id="PF13625"/>
    </source>
</evidence>
<dbReference type="RefSeq" id="WP_378753735.1">
    <property type="nucleotide sequence ID" value="NZ_JBHSSV010000019.1"/>
</dbReference>
<keyword evidence="3" id="KW-0347">Helicase</keyword>
<dbReference type="InterPro" id="IPR032830">
    <property type="entry name" value="XPB/Ssl2_N"/>
</dbReference>
<evidence type="ECO:0000256" key="1">
    <source>
        <dbReference type="SAM" id="MobiDB-lite"/>
    </source>
</evidence>
<evidence type="ECO:0000313" key="3">
    <source>
        <dbReference type="EMBL" id="MFD0780895.1"/>
    </source>
</evidence>
<proteinExistence type="predicted"/>
<comment type="caution">
    <text evidence="3">The sequence shown here is derived from an EMBL/GenBank/DDBJ whole genome shotgun (WGS) entry which is preliminary data.</text>
</comment>
<name>A0ABW2ZQP5_9MICO</name>